<keyword evidence="3" id="KW-1185">Reference proteome</keyword>
<feature type="compositionally biased region" description="Basic and acidic residues" evidence="1">
    <location>
        <begin position="55"/>
        <end position="70"/>
    </location>
</feature>
<dbReference type="EMBL" id="JACBZI010000001">
    <property type="protein sequence ID" value="NYI11138.1"/>
    <property type="molecule type" value="Genomic_DNA"/>
</dbReference>
<evidence type="ECO:0000256" key="1">
    <source>
        <dbReference type="SAM" id="MobiDB-lite"/>
    </source>
</evidence>
<reference evidence="2 3" key="1">
    <citation type="submission" date="2020-07" db="EMBL/GenBank/DDBJ databases">
        <title>Sequencing the genomes of 1000 actinobacteria strains.</title>
        <authorList>
            <person name="Klenk H.-P."/>
        </authorList>
    </citation>
    <scope>NUCLEOTIDE SEQUENCE [LARGE SCALE GENOMIC DNA]</scope>
    <source>
        <strain evidence="2 3">DSM 18248</strain>
    </source>
</reference>
<name>A0A7Z0C3H1_9ACTN</name>
<accession>A0A7Z0C3H1</accession>
<evidence type="ECO:0000313" key="2">
    <source>
        <dbReference type="EMBL" id="NYI11138.1"/>
    </source>
</evidence>
<comment type="caution">
    <text evidence="2">The sequence shown here is derived from an EMBL/GenBank/DDBJ whole genome shotgun (WGS) entry which is preliminary data.</text>
</comment>
<protein>
    <submittedName>
        <fullName evidence="2">Putative transcriptional regulator</fullName>
    </submittedName>
</protein>
<organism evidence="2 3">
    <name type="scientific">Nocardioides marinus</name>
    <dbReference type="NCBI Taxonomy" id="374514"/>
    <lineage>
        <taxon>Bacteria</taxon>
        <taxon>Bacillati</taxon>
        <taxon>Actinomycetota</taxon>
        <taxon>Actinomycetes</taxon>
        <taxon>Propionibacteriales</taxon>
        <taxon>Nocardioidaceae</taxon>
        <taxon>Nocardioides</taxon>
    </lineage>
</organism>
<proteinExistence type="predicted"/>
<sequence length="76" mass="8683">MTATTIKVSRETRDRLKAQAARNNRTLGEHLTRLADAGDRELRFQAVREAMARTSDADMRSYEDETREWLDADLGA</sequence>
<evidence type="ECO:0000313" key="3">
    <source>
        <dbReference type="Proteomes" id="UP000537326"/>
    </source>
</evidence>
<feature type="region of interest" description="Disordered" evidence="1">
    <location>
        <begin position="53"/>
        <end position="76"/>
    </location>
</feature>
<gene>
    <name evidence="2" type="ORF">BKA05_002653</name>
</gene>
<dbReference type="AlphaFoldDB" id="A0A7Z0C3H1"/>
<dbReference type="Proteomes" id="UP000537326">
    <property type="component" value="Unassembled WGS sequence"/>
</dbReference>
<dbReference type="RefSeq" id="WP_179531870.1">
    <property type="nucleotide sequence ID" value="NZ_BAAAPP010000005.1"/>
</dbReference>